<dbReference type="AlphaFoldDB" id="A0A6A3W747"/>
<sequence>MTEPFSLASVLNPASQSSQETQQGGNLDQREQTMEHTSRNRSRGSDRYAKPSELLQQIGLMGKEVVKILKRMGWEVCDPKALQEHKLYYAPGGRAKGEMAVHGEDFFVGEGGSMHTFSTKVAFASCYRMKIGRQNRR</sequence>
<feature type="region of interest" description="Disordered" evidence="1">
    <location>
        <begin position="1"/>
        <end position="51"/>
    </location>
</feature>
<evidence type="ECO:0000313" key="2">
    <source>
        <dbReference type="EMBL" id="KAE9180322.1"/>
    </source>
</evidence>
<evidence type="ECO:0000313" key="3">
    <source>
        <dbReference type="EMBL" id="KAE9287125.1"/>
    </source>
</evidence>
<name>A0A6A3W747_9STRA</name>
<feature type="compositionally biased region" description="Polar residues" evidence="1">
    <location>
        <begin position="12"/>
        <end position="26"/>
    </location>
</feature>
<protein>
    <submittedName>
        <fullName evidence="2">Uncharacterized protein</fullName>
    </submittedName>
</protein>
<accession>A0A6A3W747</accession>
<dbReference type="EMBL" id="QXFY01003241">
    <property type="protein sequence ID" value="KAE9287125.1"/>
    <property type="molecule type" value="Genomic_DNA"/>
</dbReference>
<evidence type="ECO:0000313" key="5">
    <source>
        <dbReference type="Proteomes" id="UP000486351"/>
    </source>
</evidence>
<reference evidence="2 4" key="1">
    <citation type="submission" date="2018-08" db="EMBL/GenBank/DDBJ databases">
        <title>Genomic investigation of the strawberry pathogen Phytophthora fragariae indicates pathogenicity is determined by transcriptional variation in three key races.</title>
        <authorList>
            <person name="Adams T.M."/>
            <person name="Armitage A.D."/>
            <person name="Sobczyk M.K."/>
            <person name="Bates H.J."/>
            <person name="Dunwell J.M."/>
            <person name="Nellist C.F."/>
            <person name="Harrison R.J."/>
        </authorList>
    </citation>
    <scope>NUCLEOTIDE SEQUENCE [LARGE SCALE GENOMIC DNA]</scope>
    <source>
        <strain evidence="2 4">BC-1</strain>
        <strain evidence="3 5">NOV-77</strain>
    </source>
</reference>
<dbReference type="Proteomes" id="UP000440367">
    <property type="component" value="Unassembled WGS sequence"/>
</dbReference>
<dbReference type="EMBL" id="QXGD01003140">
    <property type="protein sequence ID" value="KAE9180322.1"/>
    <property type="molecule type" value="Genomic_DNA"/>
</dbReference>
<dbReference type="Proteomes" id="UP000486351">
    <property type="component" value="Unassembled WGS sequence"/>
</dbReference>
<evidence type="ECO:0000256" key="1">
    <source>
        <dbReference type="SAM" id="MobiDB-lite"/>
    </source>
</evidence>
<comment type="caution">
    <text evidence="2">The sequence shown here is derived from an EMBL/GenBank/DDBJ whole genome shotgun (WGS) entry which is preliminary data.</text>
</comment>
<feature type="compositionally biased region" description="Basic and acidic residues" evidence="1">
    <location>
        <begin position="28"/>
        <end position="50"/>
    </location>
</feature>
<gene>
    <name evidence="2" type="ORF">PF002_g27600</name>
    <name evidence="3" type="ORF">PF008_g26498</name>
</gene>
<evidence type="ECO:0000313" key="4">
    <source>
        <dbReference type="Proteomes" id="UP000440367"/>
    </source>
</evidence>
<proteinExistence type="predicted"/>
<organism evidence="2 4">
    <name type="scientific">Phytophthora fragariae</name>
    <dbReference type="NCBI Taxonomy" id="53985"/>
    <lineage>
        <taxon>Eukaryota</taxon>
        <taxon>Sar</taxon>
        <taxon>Stramenopiles</taxon>
        <taxon>Oomycota</taxon>
        <taxon>Peronosporomycetes</taxon>
        <taxon>Peronosporales</taxon>
        <taxon>Peronosporaceae</taxon>
        <taxon>Phytophthora</taxon>
    </lineage>
</organism>